<proteinExistence type="predicted"/>
<name>A0A382ULG9_9ZZZZ</name>
<evidence type="ECO:0000313" key="1">
    <source>
        <dbReference type="EMBL" id="SVD34917.1"/>
    </source>
</evidence>
<sequence length="55" mass="5768">MNLAPSAPSMTLWSYESASGSIAVGSKDSPFHIDLICVRETPNIATSGELIMGVN</sequence>
<protein>
    <submittedName>
        <fullName evidence="1">Uncharacterized protein</fullName>
    </submittedName>
</protein>
<dbReference type="EMBL" id="UINC01145036">
    <property type="protein sequence ID" value="SVD34917.1"/>
    <property type="molecule type" value="Genomic_DNA"/>
</dbReference>
<dbReference type="AlphaFoldDB" id="A0A382ULG9"/>
<reference evidence="1" key="1">
    <citation type="submission" date="2018-05" db="EMBL/GenBank/DDBJ databases">
        <authorList>
            <person name="Lanie J.A."/>
            <person name="Ng W.-L."/>
            <person name="Kazmierczak K.M."/>
            <person name="Andrzejewski T.M."/>
            <person name="Davidsen T.M."/>
            <person name="Wayne K.J."/>
            <person name="Tettelin H."/>
            <person name="Glass J.I."/>
            <person name="Rusch D."/>
            <person name="Podicherti R."/>
            <person name="Tsui H.-C.T."/>
            <person name="Winkler M.E."/>
        </authorList>
    </citation>
    <scope>NUCLEOTIDE SEQUENCE</scope>
</reference>
<organism evidence="1">
    <name type="scientific">marine metagenome</name>
    <dbReference type="NCBI Taxonomy" id="408172"/>
    <lineage>
        <taxon>unclassified sequences</taxon>
        <taxon>metagenomes</taxon>
        <taxon>ecological metagenomes</taxon>
    </lineage>
</organism>
<accession>A0A382ULG9</accession>
<gene>
    <name evidence="1" type="ORF">METZ01_LOCUS387771</name>
</gene>